<comment type="pathway">
    <text evidence="18">Glycan biosynthesis.</text>
</comment>
<dbReference type="FunFam" id="3.30.470.20:FF:000008">
    <property type="entry name" value="D-alanine--D-alanine ligase"/>
    <property type="match status" value="1"/>
</dbReference>
<evidence type="ECO:0000256" key="7">
    <source>
        <dbReference type="ARBA" id="ARBA00022490"/>
    </source>
</evidence>
<accession>A0A9J6P2C8</accession>
<dbReference type="GO" id="GO:0005829">
    <property type="term" value="C:cytosol"/>
    <property type="evidence" value="ECO:0007669"/>
    <property type="project" value="TreeGrafter"/>
</dbReference>
<dbReference type="Pfam" id="PF07478">
    <property type="entry name" value="Dala_Dala_lig_C"/>
    <property type="match status" value="1"/>
</dbReference>
<reference evidence="28" key="1">
    <citation type="journal article" date="2021" name="mSystems">
        <title>Bacteria and Archaea Synergistically Convert Glycine Betaine to Biogenic Methane in the Formosa Cold Seep of the South China Sea.</title>
        <authorList>
            <person name="Li L."/>
            <person name="Zhang W."/>
            <person name="Zhang S."/>
            <person name="Song L."/>
            <person name="Sun Q."/>
            <person name="Zhang H."/>
            <person name="Xiang H."/>
            <person name="Dong X."/>
        </authorList>
    </citation>
    <scope>NUCLEOTIDE SEQUENCE</scope>
    <source>
        <strain evidence="28">ZWT</strain>
    </source>
</reference>
<evidence type="ECO:0000256" key="11">
    <source>
        <dbReference type="ARBA" id="ARBA00022840"/>
    </source>
</evidence>
<dbReference type="PROSITE" id="PS00843">
    <property type="entry name" value="DALA_DALA_LIGASE_1"/>
    <property type="match status" value="1"/>
</dbReference>
<dbReference type="PANTHER" id="PTHR23132:SF25">
    <property type="entry name" value="D-ALANINE--D-ALANINE LIGASE A"/>
    <property type="match status" value="1"/>
</dbReference>
<dbReference type="NCBIfam" id="NF002378">
    <property type="entry name" value="PRK01372.1"/>
    <property type="match status" value="1"/>
</dbReference>
<dbReference type="SUPFAM" id="SSF52440">
    <property type="entry name" value="PreATP-grasp domain"/>
    <property type="match status" value="1"/>
</dbReference>
<dbReference type="InterPro" id="IPR011127">
    <property type="entry name" value="Dala_Dala_lig_N"/>
</dbReference>
<dbReference type="Gene3D" id="3.30.470.20">
    <property type="entry name" value="ATP-grasp fold, B domain"/>
    <property type="match status" value="1"/>
</dbReference>
<evidence type="ECO:0000256" key="10">
    <source>
        <dbReference type="ARBA" id="ARBA00022741"/>
    </source>
</evidence>
<evidence type="ECO:0000256" key="5">
    <source>
        <dbReference type="ARBA" id="ARBA00010871"/>
    </source>
</evidence>
<dbReference type="FunFam" id="3.30.1490.20:FF:000007">
    <property type="entry name" value="D-alanine--D-alanine ligase"/>
    <property type="match status" value="1"/>
</dbReference>
<feature type="binding site" evidence="25">
    <location>
        <position position="304"/>
    </location>
    <ligand>
        <name>Mg(2+)</name>
        <dbReference type="ChEBI" id="CHEBI:18420"/>
        <label>2</label>
    </ligand>
</feature>
<dbReference type="InterPro" id="IPR011095">
    <property type="entry name" value="Dala_Dala_lig_C"/>
</dbReference>
<organism evidence="28 29">
    <name type="scientific">Oceanirhabdus seepicola</name>
    <dbReference type="NCBI Taxonomy" id="2828781"/>
    <lineage>
        <taxon>Bacteria</taxon>
        <taxon>Bacillati</taxon>
        <taxon>Bacillota</taxon>
        <taxon>Clostridia</taxon>
        <taxon>Eubacteriales</taxon>
        <taxon>Clostridiaceae</taxon>
        <taxon>Oceanirhabdus</taxon>
    </lineage>
</organism>
<dbReference type="InterPro" id="IPR000291">
    <property type="entry name" value="D-Ala_lig_Van_CS"/>
</dbReference>
<keyword evidence="13 22" id="KW-0133">Cell shape</keyword>
<feature type="active site" evidence="23">
    <location>
        <position position="313"/>
    </location>
</feature>
<evidence type="ECO:0000256" key="17">
    <source>
        <dbReference type="ARBA" id="ARBA00047614"/>
    </source>
</evidence>
<evidence type="ECO:0000313" key="29">
    <source>
        <dbReference type="Proteomes" id="UP001056429"/>
    </source>
</evidence>
<feature type="binding site" evidence="24">
    <location>
        <begin position="178"/>
        <end position="179"/>
    </location>
    <ligand>
        <name>ATP</name>
        <dbReference type="ChEBI" id="CHEBI:30616"/>
    </ligand>
</feature>
<comment type="catalytic activity">
    <reaction evidence="17 22">
        <text>2 D-alanine + ATP = D-alanyl-D-alanine + ADP + phosphate + H(+)</text>
        <dbReference type="Rhea" id="RHEA:11224"/>
        <dbReference type="ChEBI" id="CHEBI:15378"/>
        <dbReference type="ChEBI" id="CHEBI:30616"/>
        <dbReference type="ChEBI" id="CHEBI:43474"/>
        <dbReference type="ChEBI" id="CHEBI:57416"/>
        <dbReference type="ChEBI" id="CHEBI:57822"/>
        <dbReference type="ChEBI" id="CHEBI:456216"/>
        <dbReference type="EC" id="6.3.2.4"/>
    </reaction>
</comment>
<reference evidence="28" key="2">
    <citation type="submission" date="2021-04" db="EMBL/GenBank/DDBJ databases">
        <authorList>
            <person name="Dong X."/>
        </authorList>
    </citation>
    <scope>NUCLEOTIDE SEQUENCE</scope>
    <source>
        <strain evidence="28">ZWT</strain>
    </source>
</reference>
<dbReference type="NCBIfam" id="NF002528">
    <property type="entry name" value="PRK01966.1-4"/>
    <property type="match status" value="1"/>
</dbReference>
<evidence type="ECO:0000256" key="15">
    <source>
        <dbReference type="ARBA" id="ARBA00023211"/>
    </source>
</evidence>
<dbReference type="EMBL" id="JAGSOJ010000002">
    <property type="protein sequence ID" value="MCM1990053.1"/>
    <property type="molecule type" value="Genomic_DNA"/>
</dbReference>
<evidence type="ECO:0000256" key="14">
    <source>
        <dbReference type="ARBA" id="ARBA00022984"/>
    </source>
</evidence>
<feature type="active site" evidence="23">
    <location>
        <position position="15"/>
    </location>
</feature>
<dbReference type="InterPro" id="IPR016185">
    <property type="entry name" value="PreATP-grasp_dom_sf"/>
</dbReference>
<comment type="pathway">
    <text evidence="4 22">Cell wall biogenesis; peptidoglycan biosynthesis.</text>
</comment>
<dbReference type="GO" id="GO:0071555">
    <property type="term" value="P:cell wall organization"/>
    <property type="evidence" value="ECO:0007669"/>
    <property type="project" value="UniProtKB-KW"/>
</dbReference>
<evidence type="ECO:0000256" key="8">
    <source>
        <dbReference type="ARBA" id="ARBA00022598"/>
    </source>
</evidence>
<dbReference type="GO" id="GO:0005524">
    <property type="term" value="F:ATP binding"/>
    <property type="evidence" value="ECO:0007669"/>
    <property type="project" value="UniProtKB-UniRule"/>
</dbReference>
<evidence type="ECO:0000256" key="23">
    <source>
        <dbReference type="PIRSR" id="PIRSR039102-1"/>
    </source>
</evidence>
<evidence type="ECO:0000256" key="24">
    <source>
        <dbReference type="PIRSR" id="PIRSR039102-2"/>
    </source>
</evidence>
<dbReference type="GO" id="GO:0008360">
    <property type="term" value="P:regulation of cell shape"/>
    <property type="evidence" value="ECO:0007669"/>
    <property type="project" value="UniProtKB-KW"/>
</dbReference>
<dbReference type="RefSeq" id="WP_250859098.1">
    <property type="nucleotide sequence ID" value="NZ_JAGSOJ010000002.1"/>
</dbReference>
<comment type="caution">
    <text evidence="28">The sequence shown here is derived from an EMBL/GenBank/DDBJ whole genome shotgun (WGS) entry which is preliminary data.</text>
</comment>
<evidence type="ECO:0000256" key="4">
    <source>
        <dbReference type="ARBA" id="ARBA00004752"/>
    </source>
</evidence>
<keyword evidence="7 22" id="KW-0963">Cytoplasm</keyword>
<dbReference type="SUPFAM" id="SSF56059">
    <property type="entry name" value="Glutathione synthetase ATP-binding domain-like"/>
    <property type="match status" value="1"/>
</dbReference>
<keyword evidence="29" id="KW-1185">Reference proteome</keyword>
<dbReference type="Pfam" id="PF01820">
    <property type="entry name" value="Dala_Dala_lig_N"/>
    <property type="match status" value="1"/>
</dbReference>
<evidence type="ECO:0000259" key="27">
    <source>
        <dbReference type="PROSITE" id="PS50975"/>
    </source>
</evidence>
<dbReference type="InterPro" id="IPR011761">
    <property type="entry name" value="ATP-grasp"/>
</dbReference>
<evidence type="ECO:0000256" key="3">
    <source>
        <dbReference type="ARBA" id="ARBA00004496"/>
    </source>
</evidence>
<feature type="binding site" evidence="25">
    <location>
        <position position="302"/>
    </location>
    <ligand>
        <name>Mg(2+)</name>
        <dbReference type="ChEBI" id="CHEBI:18420"/>
        <label>2</label>
    </ligand>
</feature>
<feature type="binding site" evidence="24">
    <location>
        <begin position="301"/>
        <end position="302"/>
    </location>
    <ligand>
        <name>ATP</name>
        <dbReference type="ChEBI" id="CHEBI:30616"/>
    </ligand>
</feature>
<dbReference type="NCBIfam" id="TIGR01205">
    <property type="entry name" value="D_ala_D_alaTIGR"/>
    <property type="match status" value="1"/>
</dbReference>
<evidence type="ECO:0000256" key="13">
    <source>
        <dbReference type="ARBA" id="ARBA00022960"/>
    </source>
</evidence>
<sequence>MKKKIGVIFGGQSSEHKVSLVSATSVLNNIDTEKYEVVKIGITNDGKWFVYNGEIDYIENGNWIKDEKNLISHGERILFNREIDVVFPVLHGLYGEDGTIQGVCKLAEIPCVGCDVLASAVCMDKVYTKYVLENFNINQASYVVVHKDEYKDRENEILQEIEEKLSYPVFIKPANSGSSVGISKGKNKDDVKLGLIEAFKHDRKILVEKGLNAREIEVSVLGNRKAIASVPGEVVPCKEFYDYEAKYEDDSSELLIPAGLTENEMEEIKLLAIRIYKLLDCEGMARVDFLVDKDNGEVYLNEVNTLPGFTSISMYPKLWAASGIEYSELISRLIELAEEK</sequence>
<evidence type="ECO:0000256" key="26">
    <source>
        <dbReference type="PROSITE-ProRule" id="PRU00409"/>
    </source>
</evidence>
<feature type="active site" evidence="23">
    <location>
        <position position="178"/>
    </location>
</feature>
<dbReference type="InterPro" id="IPR005905">
    <property type="entry name" value="D_ala_D_ala"/>
</dbReference>
<evidence type="ECO:0000256" key="12">
    <source>
        <dbReference type="ARBA" id="ARBA00022842"/>
    </source>
</evidence>
<feature type="binding site" evidence="24">
    <location>
        <position position="125"/>
    </location>
    <ligand>
        <name>ATP</name>
        <dbReference type="ChEBI" id="CHEBI:30616"/>
    </ligand>
</feature>
<evidence type="ECO:0000256" key="2">
    <source>
        <dbReference type="ARBA" id="ARBA00003921"/>
    </source>
</evidence>
<feature type="binding site" evidence="24">
    <location>
        <begin position="170"/>
        <end position="172"/>
    </location>
    <ligand>
        <name>ATP</name>
        <dbReference type="ChEBI" id="CHEBI:30616"/>
    </ligand>
</feature>
<name>A0A9J6P2C8_9CLOT</name>
<dbReference type="Gene3D" id="3.30.1490.20">
    <property type="entry name" value="ATP-grasp fold, A domain"/>
    <property type="match status" value="1"/>
</dbReference>
<evidence type="ECO:0000313" key="28">
    <source>
        <dbReference type="EMBL" id="MCM1990053.1"/>
    </source>
</evidence>
<feature type="domain" description="ATP-grasp" evidence="27">
    <location>
        <begin position="129"/>
        <end position="335"/>
    </location>
</feature>
<keyword evidence="14 22" id="KW-0573">Peptidoglycan synthesis</keyword>
<evidence type="ECO:0000256" key="1">
    <source>
        <dbReference type="ARBA" id="ARBA00001936"/>
    </source>
</evidence>
<evidence type="ECO:0000256" key="19">
    <source>
        <dbReference type="ARBA" id="ARBA00068427"/>
    </source>
</evidence>
<dbReference type="Gene3D" id="3.40.50.20">
    <property type="match status" value="1"/>
</dbReference>
<dbReference type="InterPro" id="IPR013815">
    <property type="entry name" value="ATP_grasp_subdomain_1"/>
</dbReference>
<dbReference type="PIRSF" id="PIRSF039102">
    <property type="entry name" value="Ddl/VanB"/>
    <property type="match status" value="1"/>
</dbReference>
<dbReference type="PANTHER" id="PTHR23132">
    <property type="entry name" value="D-ALANINE--D-ALANINE LIGASE"/>
    <property type="match status" value="1"/>
</dbReference>
<dbReference type="GO" id="GO:0009252">
    <property type="term" value="P:peptidoglycan biosynthetic process"/>
    <property type="evidence" value="ECO:0007669"/>
    <property type="project" value="UniProtKB-UniRule"/>
</dbReference>
<evidence type="ECO:0000256" key="20">
    <source>
        <dbReference type="ARBA" id="ARBA00076288"/>
    </source>
</evidence>
<comment type="similarity">
    <text evidence="5 22">Belongs to the D-alanine--D-alanine ligase family.</text>
</comment>
<evidence type="ECO:0000256" key="9">
    <source>
        <dbReference type="ARBA" id="ARBA00022723"/>
    </source>
</evidence>
<dbReference type="Proteomes" id="UP001056429">
    <property type="component" value="Unassembled WGS sequence"/>
</dbReference>
<keyword evidence="11 26" id="KW-0067">ATP-binding</keyword>
<keyword evidence="16 22" id="KW-0961">Cell wall biogenesis/degradation</keyword>
<keyword evidence="9 25" id="KW-0479">Metal-binding</keyword>
<feature type="binding site" evidence="25">
    <location>
        <position position="302"/>
    </location>
    <ligand>
        <name>Mg(2+)</name>
        <dbReference type="ChEBI" id="CHEBI:18420"/>
        <label>1</label>
    </ligand>
</feature>
<dbReference type="GO" id="GO:0046872">
    <property type="term" value="F:metal ion binding"/>
    <property type="evidence" value="ECO:0007669"/>
    <property type="project" value="UniProtKB-KW"/>
</dbReference>
<keyword evidence="15 25" id="KW-0464">Manganese</keyword>
<evidence type="ECO:0000256" key="21">
    <source>
        <dbReference type="ARBA" id="ARBA00077154"/>
    </source>
</evidence>
<dbReference type="GO" id="GO:0008716">
    <property type="term" value="F:D-alanine-D-alanine ligase activity"/>
    <property type="evidence" value="ECO:0007669"/>
    <property type="project" value="UniProtKB-UniRule"/>
</dbReference>
<dbReference type="PROSITE" id="PS00844">
    <property type="entry name" value="DALA_DALA_LIGASE_2"/>
    <property type="match status" value="1"/>
</dbReference>
<proteinExistence type="inferred from homology"/>
<feature type="binding site" evidence="24">
    <location>
        <begin position="208"/>
        <end position="215"/>
    </location>
    <ligand>
        <name>ATP</name>
        <dbReference type="ChEBI" id="CHEBI:30616"/>
    </ligand>
</feature>
<feature type="binding site" evidence="25">
    <location>
        <position position="288"/>
    </location>
    <ligand>
        <name>Mg(2+)</name>
        <dbReference type="ChEBI" id="CHEBI:18420"/>
        <label>1</label>
    </ligand>
</feature>
<keyword evidence="10 24" id="KW-0547">Nucleotide-binding</keyword>
<evidence type="ECO:0000256" key="25">
    <source>
        <dbReference type="PIRSR" id="PIRSR039102-3"/>
    </source>
</evidence>
<comment type="cofactor">
    <cofactor evidence="25">
        <name>Mg(2+)</name>
        <dbReference type="ChEBI" id="CHEBI:18420"/>
    </cofactor>
    <cofactor evidence="25">
        <name>Mn(2+)</name>
        <dbReference type="ChEBI" id="CHEBI:29035"/>
    </cofactor>
    <text evidence="25">Binds 2 magnesium or manganese ions per subunit.</text>
</comment>
<keyword evidence="12 25" id="KW-0460">Magnesium</keyword>
<gene>
    <name evidence="22" type="primary">ddl</name>
    <name evidence="28" type="ORF">KDK92_09885</name>
</gene>
<protein>
    <recommendedName>
        <fullName evidence="19 22">D-alanine--D-alanine ligase</fullName>
        <ecNumber evidence="6 22">6.3.2.4</ecNumber>
    </recommendedName>
    <alternativeName>
        <fullName evidence="21 22">D-Ala-D-Ala ligase</fullName>
    </alternativeName>
    <alternativeName>
        <fullName evidence="20 22">D-alanylalanine synthetase</fullName>
    </alternativeName>
</protein>
<comment type="function">
    <text evidence="2 22">Cell wall formation.</text>
</comment>
<keyword evidence="8 22" id="KW-0436">Ligase</keyword>
<evidence type="ECO:0000256" key="22">
    <source>
        <dbReference type="HAMAP-Rule" id="MF_00047"/>
    </source>
</evidence>
<dbReference type="HAMAP" id="MF_00047">
    <property type="entry name" value="Dala_Dala_lig"/>
    <property type="match status" value="1"/>
</dbReference>
<dbReference type="AlphaFoldDB" id="A0A9J6P2C8"/>
<dbReference type="EC" id="6.3.2.4" evidence="6 22"/>
<evidence type="ECO:0000256" key="18">
    <source>
        <dbReference type="ARBA" id="ARBA00060592"/>
    </source>
</evidence>
<evidence type="ECO:0000256" key="6">
    <source>
        <dbReference type="ARBA" id="ARBA00012216"/>
    </source>
</evidence>
<evidence type="ECO:0000256" key="16">
    <source>
        <dbReference type="ARBA" id="ARBA00023316"/>
    </source>
</evidence>
<comment type="cofactor">
    <cofactor evidence="1">
        <name>Mn(2+)</name>
        <dbReference type="ChEBI" id="CHEBI:29035"/>
    </cofactor>
</comment>
<dbReference type="PROSITE" id="PS50975">
    <property type="entry name" value="ATP_GRASP"/>
    <property type="match status" value="1"/>
</dbReference>
<comment type="subcellular location">
    <subcellularLocation>
        <location evidence="3 22">Cytoplasm</location>
    </subcellularLocation>
</comment>